<accession>A0A3M7RFQ4</accession>
<keyword evidence="1" id="KW-1133">Transmembrane helix</keyword>
<feature type="transmembrane region" description="Helical" evidence="1">
    <location>
        <begin position="39"/>
        <end position="58"/>
    </location>
</feature>
<proteinExistence type="predicted"/>
<evidence type="ECO:0000256" key="1">
    <source>
        <dbReference type="SAM" id="Phobius"/>
    </source>
</evidence>
<protein>
    <submittedName>
        <fullName evidence="2">Uncharacterized protein</fullName>
    </submittedName>
</protein>
<keyword evidence="1" id="KW-0472">Membrane</keyword>
<keyword evidence="1" id="KW-0812">Transmembrane</keyword>
<dbReference type="AlphaFoldDB" id="A0A3M7RFQ4"/>
<evidence type="ECO:0000313" key="3">
    <source>
        <dbReference type="Proteomes" id="UP000276133"/>
    </source>
</evidence>
<name>A0A3M7RFQ4_BRAPC</name>
<keyword evidence="3" id="KW-1185">Reference proteome</keyword>
<organism evidence="2 3">
    <name type="scientific">Brachionus plicatilis</name>
    <name type="common">Marine rotifer</name>
    <name type="synonym">Brachionus muelleri</name>
    <dbReference type="NCBI Taxonomy" id="10195"/>
    <lineage>
        <taxon>Eukaryota</taxon>
        <taxon>Metazoa</taxon>
        <taxon>Spiralia</taxon>
        <taxon>Gnathifera</taxon>
        <taxon>Rotifera</taxon>
        <taxon>Eurotatoria</taxon>
        <taxon>Monogononta</taxon>
        <taxon>Pseudotrocha</taxon>
        <taxon>Ploima</taxon>
        <taxon>Brachionidae</taxon>
        <taxon>Brachionus</taxon>
    </lineage>
</organism>
<feature type="non-terminal residue" evidence="2">
    <location>
        <position position="1"/>
    </location>
</feature>
<evidence type="ECO:0000313" key="2">
    <source>
        <dbReference type="EMBL" id="RNA22413.1"/>
    </source>
</evidence>
<dbReference type="Proteomes" id="UP000276133">
    <property type="component" value="Unassembled WGS sequence"/>
</dbReference>
<dbReference type="EMBL" id="REGN01003462">
    <property type="protein sequence ID" value="RNA22413.1"/>
    <property type="molecule type" value="Genomic_DNA"/>
</dbReference>
<comment type="caution">
    <text evidence="2">The sequence shown here is derived from an EMBL/GenBank/DDBJ whole genome shotgun (WGS) entry which is preliminary data.</text>
</comment>
<sequence>SFSSVQTYTVQLSLFETFSIFFHQSDDQWNRMTLSCPHISLILVCSKLTKMIDYFGFFRKKMKRKITHFDRVRNAITDEKMLL</sequence>
<gene>
    <name evidence="2" type="ORF">BpHYR1_023076</name>
</gene>
<reference evidence="2 3" key="1">
    <citation type="journal article" date="2018" name="Sci. Rep.">
        <title>Genomic signatures of local adaptation to the degree of environmental predictability in rotifers.</title>
        <authorList>
            <person name="Franch-Gras L."/>
            <person name="Hahn C."/>
            <person name="Garcia-Roger E.M."/>
            <person name="Carmona M.J."/>
            <person name="Serra M."/>
            <person name="Gomez A."/>
        </authorList>
    </citation>
    <scope>NUCLEOTIDE SEQUENCE [LARGE SCALE GENOMIC DNA]</scope>
    <source>
        <strain evidence="2">HYR1</strain>
    </source>
</reference>